<evidence type="ECO:0000313" key="1">
    <source>
        <dbReference type="EMBL" id="TNC23733.1"/>
    </source>
</evidence>
<evidence type="ECO:0000313" key="2">
    <source>
        <dbReference type="Proteomes" id="UP000305546"/>
    </source>
</evidence>
<sequence length="430" mass="46493">MTRLLLATNSETAQDGSGYDEVFLWNDSSRSSFTGSLEPSLSALGPIGEVNSDFVRVALGVFAADRSVRRKGRGADWNARDLHLTVQIADPGRWQTKSQELTELISFLTGDRWSLDFVAAPASIVTPLPVDDASFVQTVLLSGGADSAAGALYSALQLQPGETQALVSHFSSTAISPFQKSLADSIAQLAPRQTSIHFQVNLNRGSKRLDRTNFRNEPSSRSRSLLFLALGLAVASRTSSPLLIPENGFASLNPPLGPERRGALSTRTTHPRFLHDLEKLLAALGAHSRIENPFQNLTKGQMFALIADQTNADTASRYLSATNSCSHTDAHYEGAPPGSSCGVCFGCIVRRAAFKAAGLKDRTTYLSEDPDGSYKDFVQKKSIEAAVADFCQDEVKPRTVMAMSLSANYRASDALDLCRRGAAELREYIQ</sequence>
<protein>
    <recommendedName>
        <fullName evidence="3">7-cyano-7-deazaguanine synthase</fullName>
    </recommendedName>
</protein>
<dbReference type="AlphaFoldDB" id="A0A5C4LYF3"/>
<proteinExistence type="predicted"/>
<name>A0A5C4LYF3_9PSEU</name>
<gene>
    <name evidence="1" type="ORF">FG385_20430</name>
</gene>
<reference evidence="1 2" key="1">
    <citation type="submission" date="2019-06" db="EMBL/GenBank/DDBJ databases">
        <title>Amycolatopsis alkalitolerans sp. nov., isolated from Gastrodia elata Blume.</title>
        <authorList>
            <person name="Narsing Rao M.P."/>
            <person name="Li W.J."/>
        </authorList>
    </citation>
    <scope>NUCLEOTIDE SEQUENCE [LARGE SCALE GENOMIC DNA]</scope>
    <source>
        <strain evidence="1 2">SYSUP0005</strain>
    </source>
</reference>
<dbReference type="SUPFAM" id="SSF52402">
    <property type="entry name" value="Adenine nucleotide alpha hydrolases-like"/>
    <property type="match status" value="1"/>
</dbReference>
<dbReference type="OrthoDB" id="9789567at2"/>
<dbReference type="Gene3D" id="3.40.50.620">
    <property type="entry name" value="HUPs"/>
    <property type="match status" value="1"/>
</dbReference>
<dbReference type="RefSeq" id="WP_139098373.1">
    <property type="nucleotide sequence ID" value="NZ_VDFW01000018.1"/>
</dbReference>
<evidence type="ECO:0008006" key="3">
    <source>
        <dbReference type="Google" id="ProtNLM"/>
    </source>
</evidence>
<dbReference type="EMBL" id="VDFW01000018">
    <property type="protein sequence ID" value="TNC23733.1"/>
    <property type="molecule type" value="Genomic_DNA"/>
</dbReference>
<dbReference type="InterPro" id="IPR014729">
    <property type="entry name" value="Rossmann-like_a/b/a_fold"/>
</dbReference>
<organism evidence="1 2">
    <name type="scientific">Amycolatopsis alkalitolerans</name>
    <dbReference type="NCBI Taxonomy" id="2547244"/>
    <lineage>
        <taxon>Bacteria</taxon>
        <taxon>Bacillati</taxon>
        <taxon>Actinomycetota</taxon>
        <taxon>Actinomycetes</taxon>
        <taxon>Pseudonocardiales</taxon>
        <taxon>Pseudonocardiaceae</taxon>
        <taxon>Amycolatopsis</taxon>
    </lineage>
</organism>
<accession>A0A5C4LYF3</accession>
<keyword evidence="2" id="KW-1185">Reference proteome</keyword>
<dbReference type="InterPro" id="IPR018317">
    <property type="entry name" value="QueC"/>
</dbReference>
<dbReference type="Pfam" id="PF06508">
    <property type="entry name" value="QueC"/>
    <property type="match status" value="1"/>
</dbReference>
<comment type="caution">
    <text evidence="1">The sequence shown here is derived from an EMBL/GenBank/DDBJ whole genome shotgun (WGS) entry which is preliminary data.</text>
</comment>
<dbReference type="Proteomes" id="UP000305546">
    <property type="component" value="Unassembled WGS sequence"/>
</dbReference>